<evidence type="ECO:0000256" key="1">
    <source>
        <dbReference type="SAM" id="MobiDB-lite"/>
    </source>
</evidence>
<dbReference type="RefSeq" id="WP_125910515.1">
    <property type="nucleotide sequence ID" value="NZ_LOWA01000055.1"/>
</dbReference>
<comment type="caution">
    <text evidence="2">The sequence shown here is derived from an EMBL/GenBank/DDBJ whole genome shotgun (WGS) entry which is preliminary data.</text>
</comment>
<evidence type="ECO:0000313" key="2">
    <source>
        <dbReference type="EMBL" id="KVE24199.1"/>
    </source>
</evidence>
<dbReference type="EMBL" id="LOWA01000055">
    <property type="protein sequence ID" value="KVE24199.1"/>
    <property type="molecule type" value="Genomic_DNA"/>
</dbReference>
<reference evidence="2 3" key="1">
    <citation type="submission" date="2015-11" db="EMBL/GenBank/DDBJ databases">
        <title>Expanding the genomic diversity of Burkholderia species for the development of highly accurate diagnostics.</title>
        <authorList>
            <person name="Sahl J."/>
            <person name="Keim P."/>
            <person name="Wagner D."/>
        </authorList>
    </citation>
    <scope>NUCLEOTIDE SEQUENCE [LARGE SCALE GENOMIC DNA]</scope>
    <source>
        <strain evidence="2 3">TSV85</strain>
    </source>
</reference>
<evidence type="ECO:0000313" key="3">
    <source>
        <dbReference type="Proteomes" id="UP000062788"/>
    </source>
</evidence>
<accession>A0A118DM14</accession>
<organism evidence="2 3">
    <name type="scientific">Burkholderia singularis</name>
    <dbReference type="NCBI Taxonomy" id="1503053"/>
    <lineage>
        <taxon>Bacteria</taxon>
        <taxon>Pseudomonadati</taxon>
        <taxon>Pseudomonadota</taxon>
        <taxon>Betaproteobacteria</taxon>
        <taxon>Burkholderiales</taxon>
        <taxon>Burkholderiaceae</taxon>
        <taxon>Burkholderia</taxon>
        <taxon>pseudomallei group</taxon>
    </lineage>
</organism>
<dbReference type="Proteomes" id="UP000062788">
    <property type="component" value="Unassembled WGS sequence"/>
</dbReference>
<gene>
    <name evidence="2" type="ORF">WS67_01135</name>
</gene>
<name>A0A118DM14_9BURK</name>
<keyword evidence="3" id="KW-1185">Reference proteome</keyword>
<sequence>MTRIQTSRPAYCEHAGRTDYKRDVGGVPNHAQFFTLYRNSIRFSYGREPLRRSSTSAARAGKAVNKLTRRRTRQAADNFDEQCWNEFELEWRDGLDAPSPSDGAGGNPNQQEQGQEQRRPLKLLSIFRNADDAPEKSSSSTALLQDIGALDDRSFTDACRDVLLNHGAHACLNLVRLRGLLKGTEHAPTLECLWSLCKELTPHASSAYFLMPLLFKAMDAPRTPTQHERAVCVTLLNLPQGVIRPLE</sequence>
<proteinExistence type="predicted"/>
<dbReference type="AlphaFoldDB" id="A0A118DM14"/>
<protein>
    <submittedName>
        <fullName evidence="2">Uncharacterized protein</fullName>
    </submittedName>
</protein>
<feature type="region of interest" description="Disordered" evidence="1">
    <location>
        <begin position="95"/>
        <end position="118"/>
    </location>
</feature>